<name>A0ABR1GA56_AURAN</name>
<dbReference type="SUPFAM" id="SSF50475">
    <property type="entry name" value="FMN-binding split barrel"/>
    <property type="match status" value="2"/>
</dbReference>
<sequence length="407" mass="42235">MKLLALALLAPAAASGPPDGTDAVALSRWMAAKLTWGTLSTTSTRSNGSQVGDAFGNPYSFADVGGVPYIYASNLDASAIDLFTAPDASPIQGGKRERHSPATLPNTGLATNATDAACVVGASTFGDPENPPCARLVLTGAWSKPAAGSDEYEKAHAALEARHPYFKELPSDHDFYVAKMTVTGVWLIGAYGGASVVEPEEYFAAPEPERAAQVAAAAPAPLTSRPWFWNHVAVARWMAETLDWGVLSTTSTRTEGTAVGDAFGNPYSFAEVGGVPYFYGSTLDASMTDAFTGAGASPRASLSLSEAELSGDDELSSCRIGAILGDPENPPCARLVLSGALVNVSGTPEGAAAWAALVAKHPSFADYPASHDFFVSKLDVDALFFIDMFGGADYLDPAAYLANSTTA</sequence>
<dbReference type="EMBL" id="JBBJCI010000039">
    <property type="protein sequence ID" value="KAK7249949.1"/>
    <property type="molecule type" value="Genomic_DNA"/>
</dbReference>
<keyword evidence="4" id="KW-1185">Reference proteome</keyword>
<dbReference type="InterPro" id="IPR055343">
    <property type="entry name" value="CREG_beta-barrel"/>
</dbReference>
<feature type="domain" description="CREG-like beta-barrel" evidence="2">
    <location>
        <begin position="19"/>
        <end position="203"/>
    </location>
</feature>
<accession>A0ABR1GA56</accession>
<feature type="chain" id="PRO_5046105091" evidence="1">
    <location>
        <begin position="16"/>
        <end position="407"/>
    </location>
</feature>
<evidence type="ECO:0000313" key="3">
    <source>
        <dbReference type="EMBL" id="KAK7249949.1"/>
    </source>
</evidence>
<gene>
    <name evidence="3" type="ORF">SO694_00005562</name>
</gene>
<keyword evidence="1" id="KW-0732">Signal</keyword>
<feature type="domain" description="CREG-like beta-barrel" evidence="2">
    <location>
        <begin position="230"/>
        <end position="401"/>
    </location>
</feature>
<dbReference type="PANTHER" id="PTHR13343:SF17">
    <property type="entry name" value="CELLULAR REPRESSOR OF E1A-STIMULATED GENES, ISOFORM A"/>
    <property type="match status" value="1"/>
</dbReference>
<evidence type="ECO:0000256" key="1">
    <source>
        <dbReference type="SAM" id="SignalP"/>
    </source>
</evidence>
<dbReference type="InterPro" id="IPR012349">
    <property type="entry name" value="Split_barrel_FMN-bd"/>
</dbReference>
<feature type="signal peptide" evidence="1">
    <location>
        <begin position="1"/>
        <end position="15"/>
    </location>
</feature>
<organism evidence="3 4">
    <name type="scientific">Aureococcus anophagefferens</name>
    <name type="common">Harmful bloom alga</name>
    <dbReference type="NCBI Taxonomy" id="44056"/>
    <lineage>
        <taxon>Eukaryota</taxon>
        <taxon>Sar</taxon>
        <taxon>Stramenopiles</taxon>
        <taxon>Ochrophyta</taxon>
        <taxon>Pelagophyceae</taxon>
        <taxon>Pelagomonadales</taxon>
        <taxon>Pelagomonadaceae</taxon>
        <taxon>Aureococcus</taxon>
    </lineage>
</organism>
<reference evidence="3 4" key="1">
    <citation type="submission" date="2024-03" db="EMBL/GenBank/DDBJ databases">
        <title>Aureococcus anophagefferens CCMP1851 and Kratosvirus quantuckense: Draft genome of a second virus-susceptible host strain in the model system.</title>
        <authorList>
            <person name="Chase E."/>
            <person name="Truchon A.R."/>
            <person name="Schepens W."/>
            <person name="Wilhelm S.W."/>
        </authorList>
    </citation>
    <scope>NUCLEOTIDE SEQUENCE [LARGE SCALE GENOMIC DNA]</scope>
    <source>
        <strain evidence="3 4">CCMP1851</strain>
    </source>
</reference>
<dbReference type="PANTHER" id="PTHR13343">
    <property type="entry name" value="CREG1 PROTEIN"/>
    <property type="match status" value="1"/>
</dbReference>
<proteinExistence type="predicted"/>
<protein>
    <submittedName>
        <fullName evidence="3">Transcription factor binding protein</fullName>
    </submittedName>
</protein>
<evidence type="ECO:0000259" key="2">
    <source>
        <dbReference type="Pfam" id="PF13883"/>
    </source>
</evidence>
<evidence type="ECO:0000313" key="4">
    <source>
        <dbReference type="Proteomes" id="UP001363151"/>
    </source>
</evidence>
<dbReference type="Gene3D" id="2.30.110.10">
    <property type="entry name" value="Electron Transport, Fmn-binding Protein, Chain A"/>
    <property type="match status" value="2"/>
</dbReference>
<comment type="caution">
    <text evidence="3">The sequence shown here is derived from an EMBL/GenBank/DDBJ whole genome shotgun (WGS) entry which is preliminary data.</text>
</comment>
<dbReference type="Proteomes" id="UP001363151">
    <property type="component" value="Unassembled WGS sequence"/>
</dbReference>
<dbReference type="Pfam" id="PF13883">
    <property type="entry name" value="CREG_beta-barrel"/>
    <property type="match status" value="2"/>
</dbReference>